<organism evidence="1 2">
    <name type="scientific">Lentinula lateritia</name>
    <dbReference type="NCBI Taxonomy" id="40482"/>
    <lineage>
        <taxon>Eukaryota</taxon>
        <taxon>Fungi</taxon>
        <taxon>Dikarya</taxon>
        <taxon>Basidiomycota</taxon>
        <taxon>Agaricomycotina</taxon>
        <taxon>Agaricomycetes</taxon>
        <taxon>Agaricomycetidae</taxon>
        <taxon>Agaricales</taxon>
        <taxon>Marasmiineae</taxon>
        <taxon>Omphalotaceae</taxon>
        <taxon>Lentinula</taxon>
    </lineage>
</organism>
<proteinExistence type="predicted"/>
<dbReference type="AlphaFoldDB" id="A0A9W9B1X7"/>
<protein>
    <recommendedName>
        <fullName evidence="3">BTB domain-containing protein</fullName>
    </recommendedName>
</protein>
<gene>
    <name evidence="1" type="ORF">C8J55DRAFT_105167</name>
</gene>
<dbReference type="EMBL" id="JANVFS010000002">
    <property type="protein sequence ID" value="KAJ4494781.1"/>
    <property type="molecule type" value="Genomic_DNA"/>
</dbReference>
<sequence length="278" mass="31168">MNKGISIDSTSHSITPSRPQLLTMLDDSLATLKAPSESSPIGNGAEPAGPRYSFLSDGTTPPPAAYPRNFSFYYDYRSFLVEGVLFRFPINLLAKESLVFQDMMEVPAPLQTEGLTDENPIHLDGVSNADFVQLLTILAPPQRFKDPTPKLTFDEWTSVLKLSDMWCMDVVKEHAISTMSSLSGVDPVDKVVVARKYGITSWLAPTINVIIQRSQPWNERDVERLGLSTVLKLAEFRDRLQPRSQYGYGFDWELVTQRRETSVDFSGVIMAELPDFQV</sequence>
<comment type="caution">
    <text evidence="1">The sequence shown here is derived from an EMBL/GenBank/DDBJ whole genome shotgun (WGS) entry which is preliminary data.</text>
</comment>
<accession>A0A9W9B1X7</accession>
<evidence type="ECO:0000313" key="1">
    <source>
        <dbReference type="EMBL" id="KAJ4494781.1"/>
    </source>
</evidence>
<name>A0A9W9B1X7_9AGAR</name>
<reference evidence="1" key="1">
    <citation type="submission" date="2022-08" db="EMBL/GenBank/DDBJ databases">
        <authorList>
            <consortium name="DOE Joint Genome Institute"/>
            <person name="Min B."/>
            <person name="Riley R."/>
            <person name="Sierra-Patev S."/>
            <person name="Naranjo-Ortiz M."/>
            <person name="Looney B."/>
            <person name="Konkel Z."/>
            <person name="Slot J.C."/>
            <person name="Sakamoto Y."/>
            <person name="Steenwyk J.L."/>
            <person name="Rokas A."/>
            <person name="Carro J."/>
            <person name="Camarero S."/>
            <person name="Ferreira P."/>
            <person name="Molpeceres G."/>
            <person name="Ruiz-Duenas F.J."/>
            <person name="Serrano A."/>
            <person name="Henrissat B."/>
            <person name="Drula E."/>
            <person name="Hughes K.W."/>
            <person name="Mata J.L."/>
            <person name="Ishikawa N.K."/>
            <person name="Vargas-Isla R."/>
            <person name="Ushijima S."/>
            <person name="Smith C.A."/>
            <person name="Ahrendt S."/>
            <person name="Andreopoulos W."/>
            <person name="He G."/>
            <person name="Labutti K."/>
            <person name="Lipzen A."/>
            <person name="Ng V."/>
            <person name="Sandor L."/>
            <person name="Barry K."/>
            <person name="Martinez A.T."/>
            <person name="Xiao Y."/>
            <person name="Gibbons J.G."/>
            <person name="Terashima K."/>
            <person name="Hibbett D.S."/>
            <person name="Grigoriev I.V."/>
        </authorList>
    </citation>
    <scope>NUCLEOTIDE SEQUENCE</scope>
    <source>
        <strain evidence="1">Sp2 HRB7682 ss15</strain>
    </source>
</reference>
<dbReference type="Proteomes" id="UP001150238">
    <property type="component" value="Unassembled WGS sequence"/>
</dbReference>
<reference evidence="1" key="2">
    <citation type="journal article" date="2023" name="Proc. Natl. Acad. Sci. U.S.A.">
        <title>A global phylogenomic analysis of the shiitake genus Lentinula.</title>
        <authorList>
            <person name="Sierra-Patev S."/>
            <person name="Min B."/>
            <person name="Naranjo-Ortiz M."/>
            <person name="Looney B."/>
            <person name="Konkel Z."/>
            <person name="Slot J.C."/>
            <person name="Sakamoto Y."/>
            <person name="Steenwyk J.L."/>
            <person name="Rokas A."/>
            <person name="Carro J."/>
            <person name="Camarero S."/>
            <person name="Ferreira P."/>
            <person name="Molpeceres G."/>
            <person name="Ruiz-Duenas F.J."/>
            <person name="Serrano A."/>
            <person name="Henrissat B."/>
            <person name="Drula E."/>
            <person name="Hughes K.W."/>
            <person name="Mata J.L."/>
            <person name="Ishikawa N.K."/>
            <person name="Vargas-Isla R."/>
            <person name="Ushijima S."/>
            <person name="Smith C.A."/>
            <person name="Donoghue J."/>
            <person name="Ahrendt S."/>
            <person name="Andreopoulos W."/>
            <person name="He G."/>
            <person name="LaButti K."/>
            <person name="Lipzen A."/>
            <person name="Ng V."/>
            <person name="Riley R."/>
            <person name="Sandor L."/>
            <person name="Barry K."/>
            <person name="Martinez A.T."/>
            <person name="Xiao Y."/>
            <person name="Gibbons J.G."/>
            <person name="Terashima K."/>
            <person name="Grigoriev I.V."/>
            <person name="Hibbett D."/>
        </authorList>
    </citation>
    <scope>NUCLEOTIDE SEQUENCE</scope>
    <source>
        <strain evidence="1">Sp2 HRB7682 ss15</strain>
    </source>
</reference>
<evidence type="ECO:0000313" key="2">
    <source>
        <dbReference type="Proteomes" id="UP001150238"/>
    </source>
</evidence>
<evidence type="ECO:0008006" key="3">
    <source>
        <dbReference type="Google" id="ProtNLM"/>
    </source>
</evidence>